<keyword evidence="3 8" id="KW-0548">Nucleotidyltransferase</keyword>
<protein>
    <recommendedName>
        <fullName evidence="1">DNA-directed DNA polymerase</fullName>
        <ecNumber evidence="1">2.7.7.7</ecNumber>
    </recommendedName>
</protein>
<evidence type="ECO:0000259" key="7">
    <source>
        <dbReference type="SMART" id="SM00481"/>
    </source>
</evidence>
<dbReference type="InterPro" id="IPR029460">
    <property type="entry name" value="DNAPol_HHH"/>
</dbReference>
<dbReference type="EMBL" id="JBHULT010000006">
    <property type="protein sequence ID" value="MFD2517032.1"/>
    <property type="molecule type" value="Genomic_DNA"/>
</dbReference>
<evidence type="ECO:0000256" key="2">
    <source>
        <dbReference type="ARBA" id="ARBA00022679"/>
    </source>
</evidence>
<dbReference type="InterPro" id="IPR011708">
    <property type="entry name" value="DNA_pol3_alpha_NTPase_dom"/>
</dbReference>
<keyword evidence="9" id="KW-1185">Reference proteome</keyword>
<dbReference type="PANTHER" id="PTHR32294">
    <property type="entry name" value="DNA POLYMERASE III SUBUNIT ALPHA"/>
    <property type="match status" value="1"/>
</dbReference>
<accession>A0ABW5IVU2</accession>
<dbReference type="InterPro" id="IPR040982">
    <property type="entry name" value="DNA_pol3_finger"/>
</dbReference>
<dbReference type="EC" id="2.7.7.7" evidence="1"/>
<evidence type="ECO:0000256" key="4">
    <source>
        <dbReference type="ARBA" id="ARBA00022705"/>
    </source>
</evidence>
<dbReference type="Pfam" id="PF07733">
    <property type="entry name" value="DNA_pol3_alpha"/>
    <property type="match status" value="1"/>
</dbReference>
<organism evidence="8 9">
    <name type="scientific">Salinimicrobium flavum</name>
    <dbReference type="NCBI Taxonomy" id="1737065"/>
    <lineage>
        <taxon>Bacteria</taxon>
        <taxon>Pseudomonadati</taxon>
        <taxon>Bacteroidota</taxon>
        <taxon>Flavobacteriia</taxon>
        <taxon>Flavobacteriales</taxon>
        <taxon>Flavobacteriaceae</taxon>
        <taxon>Salinimicrobium</taxon>
    </lineage>
</organism>
<dbReference type="SMART" id="SM00481">
    <property type="entry name" value="POLIIIAc"/>
    <property type="match status" value="1"/>
</dbReference>
<evidence type="ECO:0000256" key="6">
    <source>
        <dbReference type="ARBA" id="ARBA00049244"/>
    </source>
</evidence>
<dbReference type="Pfam" id="PF17657">
    <property type="entry name" value="DNA_pol3_finger"/>
    <property type="match status" value="1"/>
</dbReference>
<evidence type="ECO:0000256" key="1">
    <source>
        <dbReference type="ARBA" id="ARBA00012417"/>
    </source>
</evidence>
<dbReference type="Gene3D" id="3.20.20.140">
    <property type="entry name" value="Metal-dependent hydrolases"/>
    <property type="match status" value="1"/>
</dbReference>
<keyword evidence="2 8" id="KW-0808">Transferase</keyword>
<comment type="catalytic activity">
    <reaction evidence="6">
        <text>DNA(n) + a 2'-deoxyribonucleoside 5'-triphosphate = DNA(n+1) + diphosphate</text>
        <dbReference type="Rhea" id="RHEA:22508"/>
        <dbReference type="Rhea" id="RHEA-COMP:17339"/>
        <dbReference type="Rhea" id="RHEA-COMP:17340"/>
        <dbReference type="ChEBI" id="CHEBI:33019"/>
        <dbReference type="ChEBI" id="CHEBI:61560"/>
        <dbReference type="ChEBI" id="CHEBI:173112"/>
        <dbReference type="EC" id="2.7.7.7"/>
    </reaction>
</comment>
<dbReference type="InterPro" id="IPR004805">
    <property type="entry name" value="DnaE2/DnaE/PolC"/>
</dbReference>
<gene>
    <name evidence="8" type="ORF">ACFSTG_03940</name>
</gene>
<dbReference type="Pfam" id="PF14579">
    <property type="entry name" value="HHH_6"/>
    <property type="match status" value="1"/>
</dbReference>
<dbReference type="GO" id="GO:0003887">
    <property type="term" value="F:DNA-directed DNA polymerase activity"/>
    <property type="evidence" value="ECO:0007669"/>
    <property type="project" value="UniProtKB-EC"/>
</dbReference>
<dbReference type="Proteomes" id="UP001597468">
    <property type="component" value="Unassembled WGS sequence"/>
</dbReference>
<dbReference type="SUPFAM" id="SSF89550">
    <property type="entry name" value="PHP domain-like"/>
    <property type="match status" value="1"/>
</dbReference>
<dbReference type="NCBIfam" id="TIGR00594">
    <property type="entry name" value="polc"/>
    <property type="match status" value="1"/>
</dbReference>
<name>A0ABW5IVU2_9FLAO</name>
<evidence type="ECO:0000256" key="5">
    <source>
        <dbReference type="ARBA" id="ARBA00022932"/>
    </source>
</evidence>
<dbReference type="InterPro" id="IPR004013">
    <property type="entry name" value="PHP_dom"/>
</dbReference>
<evidence type="ECO:0000313" key="9">
    <source>
        <dbReference type="Proteomes" id="UP001597468"/>
    </source>
</evidence>
<dbReference type="InterPro" id="IPR016195">
    <property type="entry name" value="Pol/histidinol_Pase-like"/>
</dbReference>
<evidence type="ECO:0000256" key="3">
    <source>
        <dbReference type="ARBA" id="ARBA00022695"/>
    </source>
</evidence>
<reference evidence="9" key="1">
    <citation type="journal article" date="2019" name="Int. J. Syst. Evol. Microbiol.">
        <title>The Global Catalogue of Microorganisms (GCM) 10K type strain sequencing project: providing services to taxonomists for standard genome sequencing and annotation.</title>
        <authorList>
            <consortium name="The Broad Institute Genomics Platform"/>
            <consortium name="The Broad Institute Genome Sequencing Center for Infectious Disease"/>
            <person name="Wu L."/>
            <person name="Ma J."/>
        </authorList>
    </citation>
    <scope>NUCLEOTIDE SEQUENCE [LARGE SCALE GENOMIC DNA]</scope>
    <source>
        <strain evidence="9">KCTC 42585</strain>
    </source>
</reference>
<dbReference type="Gene3D" id="1.10.150.870">
    <property type="match status" value="1"/>
</dbReference>
<comment type="caution">
    <text evidence="8">The sequence shown here is derived from an EMBL/GenBank/DDBJ whole genome shotgun (WGS) entry which is preliminary data.</text>
</comment>
<keyword evidence="5" id="KW-0239">DNA-directed DNA polymerase</keyword>
<evidence type="ECO:0000313" key="8">
    <source>
        <dbReference type="EMBL" id="MFD2517032.1"/>
    </source>
</evidence>
<dbReference type="InterPro" id="IPR003141">
    <property type="entry name" value="Pol/His_phosphatase_N"/>
</dbReference>
<dbReference type="Pfam" id="PF02811">
    <property type="entry name" value="PHP"/>
    <property type="match status" value="1"/>
</dbReference>
<dbReference type="RefSeq" id="WP_380748691.1">
    <property type="nucleotide sequence ID" value="NZ_JBHULT010000006.1"/>
</dbReference>
<proteinExistence type="predicted"/>
<keyword evidence="4" id="KW-0235">DNA replication</keyword>
<sequence length="995" mass="113574">MYLNTHTYYSLRYGTFSVKELCELAGRNKATAVALTDINNTSACLSFLKMAAEYEFTPLTGVDFRNGVQQQYVGLARNNAGFKQLNDHLSAHLHAEKSFKKDAPGLPDCYLIYPLEKVIADKKTTFRENEFIGVSVESLRKLKFSGYLRYREKLVLLQTVSFRSKKDFNAHRLLRAIDNNVLLSKLSQSEQGCVEHQMLPPGTIEAAFEDHLHILENTQNLIAGCKLYFGFGKARLNRNLQVFGNSREEDAESLKALCIKNLPRRYPNASEAVYARVNKELEAIISLGFVSYFLINHDIVEYARSRNYPFIGRGSGANSVVAYIIGITNVDPIELDLYFERFINAHRHSPPDFDIDFSWKDREDVTAYIFNKYENTALLATYVTFKRRAVIRELGKVFGLPKAEIDKLSAGFFKIEDLDEMEKLVFRYSYLIAGFPNYLSVHAGGIMILQEPVHNYAATFLPPKGFATIQFDMHVAEDVGIFKFDILAQRGLSKITDAIEIIKQNQPGAVVEDMENVSVFKNDPNVNHLLRTGDCMGVFYVESPAMRGLFIKLQTEDYLGLVAASSIIRPGVSNGGMKEEYIKRHRDPERRKQAHPVMYEIMPDTYGIMVYQEDVLKVAHFFAGLSLEEADVLRRGMSGKKLAEGEFDRLEAKFRSNCREKGYSEQLVEEVWNQVLSFAGYAFPKGHSASYAVESYQSLYLKYYFPLEFMVACLNNGGGFYDVETYIQEIRKCGGRVHAPCINKSDHHTVIYGKDVYLGLGYIKELEIKVVQHILENRNFFGPFSSFDDFIDRVPVSIEQLSILLKIDAFRFTGVDKHHLLWKAFFKLSRSKTRTDQQLLFRPPHRDFELPELAHSFLIDAYDQMELLGFSLHDHFRLLKNPMKNSAVKAADLQNFVGKEIEIYGNLITAKRTATVNREYMVFGTFFDPAGDIFDTVQFPRAAERFPLHSKGIYLCRGKVVNELGYLSVTINRIERQETVGDPRFVNSAWKALPA</sequence>
<feature type="domain" description="Polymerase/histidinol phosphatase N-terminal" evidence="7">
    <location>
        <begin position="1"/>
        <end position="68"/>
    </location>
</feature>